<dbReference type="PANTHER" id="PTHR43630:SF1">
    <property type="entry name" value="POLY-BETA-1,6-N-ACETYL-D-GLUCOSAMINE SYNTHASE"/>
    <property type="match status" value="1"/>
</dbReference>
<dbReference type="CDD" id="cd06423">
    <property type="entry name" value="CESA_like"/>
    <property type="match status" value="1"/>
</dbReference>
<dbReference type="InterPro" id="IPR029044">
    <property type="entry name" value="Nucleotide-diphossugar_trans"/>
</dbReference>
<dbReference type="Gene3D" id="3.90.550.10">
    <property type="entry name" value="Spore Coat Polysaccharide Biosynthesis Protein SpsA, Chain A"/>
    <property type="match status" value="1"/>
</dbReference>
<dbReference type="PANTHER" id="PTHR43630">
    <property type="entry name" value="POLY-BETA-1,6-N-ACETYL-D-GLUCOSAMINE SYNTHASE"/>
    <property type="match status" value="1"/>
</dbReference>
<sequence>MTGGFAVALDYIASQSTLGLLNLFWYTVALEIPRYGLAFLMLGMLAGWRERRARRRVPPPPTVLPRVSVVVVGHNEAEALERCLRSLQEQTLRPSEVVVVSDGSTDAMAGVAARMVRLGLADHALATDLRSGKSAGLNLALHAATGDLVVNVDCDCSFGADALERILAPFADPLVGAVSGDIAPRNGGHSLVAKLQEVEYLLSISVGRRVGHALNQVTCVSGAFGAFRREALLQVGGCDVGGGEDLDLTLRVRAAGWRVAFAPDATCYTDVPARFRGLVRQRLRWERDAIRLRFRKHRRILFGGDPAMGMAEAVHQWDFLVFEFGATVAFPLYLAWLFAMYGDMAVPILLAMQAGLLLLDTAMLAAAALAVPRRVPLSLLLYAPGHAVFSAWVMRPVRLFAFIQEWFLFGSRRDDYVPAEVRRIRKW</sequence>
<feature type="transmembrane region" description="Helical" evidence="4">
    <location>
        <begin position="23"/>
        <end position="46"/>
    </location>
</feature>
<evidence type="ECO:0000256" key="2">
    <source>
        <dbReference type="ARBA" id="ARBA00022676"/>
    </source>
</evidence>
<keyword evidence="4" id="KW-0812">Transmembrane</keyword>
<accession>A0ABS1CTW1</accession>
<feature type="transmembrane region" description="Helical" evidence="4">
    <location>
        <begin position="319"/>
        <end position="339"/>
    </location>
</feature>
<keyword evidence="4" id="KW-1133">Transmembrane helix</keyword>
<gene>
    <name evidence="5" type="ORF">CKO45_06725</name>
</gene>
<dbReference type="SUPFAM" id="SSF53448">
    <property type="entry name" value="Nucleotide-diphospho-sugar transferases"/>
    <property type="match status" value="1"/>
</dbReference>
<comment type="similarity">
    <text evidence="1">Belongs to the glycosyltransferase 2 family.</text>
</comment>
<keyword evidence="3" id="KW-0808">Transferase</keyword>
<evidence type="ECO:0000256" key="1">
    <source>
        <dbReference type="ARBA" id="ARBA00006739"/>
    </source>
</evidence>
<keyword evidence="2" id="KW-0328">Glycosyltransferase</keyword>
<dbReference type="EMBL" id="NRSG01000032">
    <property type="protein sequence ID" value="MBK1657923.1"/>
    <property type="molecule type" value="Genomic_DNA"/>
</dbReference>
<feature type="transmembrane region" description="Helical" evidence="4">
    <location>
        <begin position="345"/>
        <end position="371"/>
    </location>
</feature>
<keyword evidence="4" id="KW-0472">Membrane</keyword>
<evidence type="ECO:0000313" key="5">
    <source>
        <dbReference type="EMBL" id="MBK1657923.1"/>
    </source>
</evidence>
<comment type="caution">
    <text evidence="5">The sequence shown here is derived from an EMBL/GenBank/DDBJ whole genome shotgun (WGS) entry which is preliminary data.</text>
</comment>
<dbReference type="Proteomes" id="UP000697995">
    <property type="component" value="Unassembled WGS sequence"/>
</dbReference>
<reference evidence="5 6" key="1">
    <citation type="journal article" date="2020" name="Microorganisms">
        <title>Osmotic Adaptation and Compatible Solute Biosynthesis of Phototrophic Bacteria as Revealed from Genome Analyses.</title>
        <authorList>
            <person name="Imhoff J.F."/>
            <person name="Rahn T."/>
            <person name="Kunzel S."/>
            <person name="Keller A."/>
            <person name="Neulinger S.C."/>
        </authorList>
    </citation>
    <scope>NUCLEOTIDE SEQUENCE [LARGE SCALE GENOMIC DNA]</scope>
    <source>
        <strain evidence="5 6">DSM 15382</strain>
    </source>
</reference>
<evidence type="ECO:0000256" key="4">
    <source>
        <dbReference type="SAM" id="Phobius"/>
    </source>
</evidence>
<proteinExistence type="inferred from homology"/>
<dbReference type="Pfam" id="PF13641">
    <property type="entry name" value="Glyco_tranf_2_3"/>
    <property type="match status" value="1"/>
</dbReference>
<organism evidence="5 6">
    <name type="scientific">Paracraurococcus ruber</name>
    <dbReference type="NCBI Taxonomy" id="77675"/>
    <lineage>
        <taxon>Bacteria</taxon>
        <taxon>Pseudomonadati</taxon>
        <taxon>Pseudomonadota</taxon>
        <taxon>Alphaproteobacteria</taxon>
        <taxon>Acetobacterales</taxon>
        <taxon>Roseomonadaceae</taxon>
        <taxon>Paracraurococcus</taxon>
    </lineage>
</organism>
<dbReference type="RefSeq" id="WP_133218509.1">
    <property type="nucleotide sequence ID" value="NZ_NRSG01000032.1"/>
</dbReference>
<evidence type="ECO:0000256" key="3">
    <source>
        <dbReference type="ARBA" id="ARBA00022679"/>
    </source>
</evidence>
<protein>
    <recommendedName>
        <fullName evidence="7">Glycosyltransferase family 2 protein</fullName>
    </recommendedName>
</protein>
<keyword evidence="6" id="KW-1185">Reference proteome</keyword>
<evidence type="ECO:0000313" key="6">
    <source>
        <dbReference type="Proteomes" id="UP000697995"/>
    </source>
</evidence>
<evidence type="ECO:0008006" key="7">
    <source>
        <dbReference type="Google" id="ProtNLM"/>
    </source>
</evidence>
<name>A0ABS1CTW1_9PROT</name>